<keyword evidence="7" id="KW-0813">Transport</keyword>
<feature type="transmembrane region" description="Helical" evidence="5">
    <location>
        <begin position="146"/>
        <end position="166"/>
    </location>
</feature>
<keyword evidence="7" id="KW-0406">Ion transport</keyword>
<dbReference type="GO" id="GO:0016020">
    <property type="term" value="C:membrane"/>
    <property type="evidence" value="ECO:0007669"/>
    <property type="project" value="UniProtKB-SubCell"/>
</dbReference>
<dbReference type="OrthoDB" id="9799090at2"/>
<dbReference type="Gene3D" id="1.20.120.350">
    <property type="entry name" value="Voltage-gated potassium channels. Chain C"/>
    <property type="match status" value="1"/>
</dbReference>
<keyword evidence="3 5" id="KW-1133">Transmembrane helix</keyword>
<dbReference type="RefSeq" id="WP_119760506.1">
    <property type="nucleotide sequence ID" value="NZ_QYUJ01000006.1"/>
</dbReference>
<feature type="transmembrane region" description="Helical" evidence="5">
    <location>
        <begin position="206"/>
        <end position="230"/>
    </location>
</feature>
<evidence type="ECO:0000256" key="4">
    <source>
        <dbReference type="ARBA" id="ARBA00023136"/>
    </source>
</evidence>
<sequence length="276" mass="30768">MTVPPPKQQELHDVRWETLRTLDELLDGPLNILGFVWLALLVWELLGPVPAWTNTLSNVIWGIFIVDFVLSLSLAPHKGTYLKRHWLSALSLALPALRFLRFFRAFRGVQVMQAARLTRGTRLFQILTRLNRGLKTLQRTLRRRKFGFVMLATLLVTLAGAAGMAYFEGTGGNNPANYAGWVYWTGMLLTSLGPEHWPETGEGRTLTFLLGLYGFTVFGYITAALASMFVGADQRQPADVDGINNAALLRELEAIRAELAQMKAQAIARTEPANDA</sequence>
<comment type="subcellular location">
    <subcellularLocation>
        <location evidence="1">Membrane</location>
        <topology evidence="1">Multi-pass membrane protein</topology>
    </subcellularLocation>
</comment>
<evidence type="ECO:0000313" key="7">
    <source>
        <dbReference type="EMBL" id="RJF75249.1"/>
    </source>
</evidence>
<gene>
    <name evidence="7" type="ORF">D3875_01725</name>
</gene>
<comment type="caution">
    <text evidence="7">The sequence shown here is derived from an EMBL/GenBank/DDBJ whole genome shotgun (WGS) entry which is preliminary data.</text>
</comment>
<dbReference type="Proteomes" id="UP000286287">
    <property type="component" value="Unassembled WGS sequence"/>
</dbReference>
<evidence type="ECO:0000256" key="1">
    <source>
        <dbReference type="ARBA" id="ARBA00004141"/>
    </source>
</evidence>
<dbReference type="InterPro" id="IPR005821">
    <property type="entry name" value="Ion_trans_dom"/>
</dbReference>
<dbReference type="GO" id="GO:0005216">
    <property type="term" value="F:monoatomic ion channel activity"/>
    <property type="evidence" value="ECO:0007669"/>
    <property type="project" value="InterPro"/>
</dbReference>
<dbReference type="AlphaFoldDB" id="A0A418VGP1"/>
<proteinExistence type="predicted"/>
<keyword evidence="4 5" id="KW-0472">Membrane</keyword>
<name>A0A418VGP1_9DEIO</name>
<evidence type="ECO:0000313" key="8">
    <source>
        <dbReference type="Proteomes" id="UP000286287"/>
    </source>
</evidence>
<keyword evidence="7" id="KW-0407">Ion channel</keyword>
<keyword evidence="2 5" id="KW-0812">Transmembrane</keyword>
<feature type="transmembrane region" description="Helical" evidence="5">
    <location>
        <begin position="28"/>
        <end position="46"/>
    </location>
</feature>
<dbReference type="EMBL" id="QYUJ01000006">
    <property type="protein sequence ID" value="RJF75249.1"/>
    <property type="molecule type" value="Genomic_DNA"/>
</dbReference>
<feature type="transmembrane region" description="Helical" evidence="5">
    <location>
        <begin position="58"/>
        <end position="74"/>
    </location>
</feature>
<feature type="domain" description="Ion transport" evidence="6">
    <location>
        <begin position="51"/>
        <end position="231"/>
    </location>
</feature>
<dbReference type="SUPFAM" id="SSF81324">
    <property type="entry name" value="Voltage-gated potassium channels"/>
    <property type="match status" value="1"/>
</dbReference>
<organism evidence="7 8">
    <name type="scientific">Deinococcus cavernae</name>
    <dbReference type="NCBI Taxonomy" id="2320857"/>
    <lineage>
        <taxon>Bacteria</taxon>
        <taxon>Thermotogati</taxon>
        <taxon>Deinococcota</taxon>
        <taxon>Deinococci</taxon>
        <taxon>Deinococcales</taxon>
        <taxon>Deinococcaceae</taxon>
        <taxon>Deinococcus</taxon>
    </lineage>
</organism>
<dbReference type="Gene3D" id="1.10.287.70">
    <property type="match status" value="1"/>
</dbReference>
<accession>A0A418VGP1</accession>
<feature type="transmembrane region" description="Helical" evidence="5">
    <location>
        <begin position="86"/>
        <end position="103"/>
    </location>
</feature>
<dbReference type="InterPro" id="IPR027359">
    <property type="entry name" value="Volt_channel_dom_sf"/>
</dbReference>
<evidence type="ECO:0000256" key="3">
    <source>
        <dbReference type="ARBA" id="ARBA00022989"/>
    </source>
</evidence>
<keyword evidence="8" id="KW-1185">Reference proteome</keyword>
<evidence type="ECO:0000259" key="6">
    <source>
        <dbReference type="Pfam" id="PF00520"/>
    </source>
</evidence>
<evidence type="ECO:0000256" key="2">
    <source>
        <dbReference type="ARBA" id="ARBA00022692"/>
    </source>
</evidence>
<dbReference type="Pfam" id="PF00520">
    <property type="entry name" value="Ion_trans"/>
    <property type="match status" value="1"/>
</dbReference>
<reference evidence="7 8" key="1">
    <citation type="submission" date="2018-09" db="EMBL/GenBank/DDBJ databases">
        <authorList>
            <person name="Zhu H."/>
        </authorList>
    </citation>
    <scope>NUCLEOTIDE SEQUENCE [LARGE SCALE GENOMIC DNA]</scope>
    <source>
        <strain evidence="7 8">K2S05-167</strain>
    </source>
</reference>
<protein>
    <submittedName>
        <fullName evidence="7">Potassium channel protein</fullName>
    </submittedName>
</protein>
<evidence type="ECO:0000256" key="5">
    <source>
        <dbReference type="SAM" id="Phobius"/>
    </source>
</evidence>